<dbReference type="InterPro" id="IPR039420">
    <property type="entry name" value="WalR-like"/>
</dbReference>
<name>A0ABY5DPV6_9ACTN</name>
<dbReference type="InterPro" id="IPR001789">
    <property type="entry name" value="Sig_transdc_resp-reg_receiver"/>
</dbReference>
<gene>
    <name evidence="6" type="ORF">NBH00_22365</name>
</gene>
<dbReference type="PROSITE" id="PS50110">
    <property type="entry name" value="RESPONSE_REGULATORY"/>
    <property type="match status" value="1"/>
</dbReference>
<evidence type="ECO:0000256" key="2">
    <source>
        <dbReference type="PROSITE-ProRule" id="PRU00169"/>
    </source>
</evidence>
<dbReference type="InterPro" id="IPR001867">
    <property type="entry name" value="OmpR/PhoB-type_DNA-bd"/>
</dbReference>
<feature type="domain" description="Response regulatory" evidence="4">
    <location>
        <begin position="4"/>
        <end position="118"/>
    </location>
</feature>
<dbReference type="InterPro" id="IPR011006">
    <property type="entry name" value="CheY-like_superfamily"/>
</dbReference>
<dbReference type="InterPro" id="IPR036388">
    <property type="entry name" value="WH-like_DNA-bd_sf"/>
</dbReference>
<dbReference type="SMART" id="SM00862">
    <property type="entry name" value="Trans_reg_C"/>
    <property type="match status" value="1"/>
</dbReference>
<dbReference type="Gene3D" id="1.10.10.10">
    <property type="entry name" value="Winged helix-like DNA-binding domain superfamily/Winged helix DNA-binding domain"/>
    <property type="match status" value="1"/>
</dbReference>
<proteinExistence type="predicted"/>
<feature type="DNA-binding region" description="OmpR/PhoB-type" evidence="3">
    <location>
        <begin position="130"/>
        <end position="231"/>
    </location>
</feature>
<dbReference type="Pfam" id="PF00486">
    <property type="entry name" value="Trans_reg_C"/>
    <property type="match status" value="1"/>
</dbReference>
<dbReference type="Gene3D" id="6.10.250.690">
    <property type="match status" value="1"/>
</dbReference>
<dbReference type="CDD" id="cd00383">
    <property type="entry name" value="trans_reg_C"/>
    <property type="match status" value="1"/>
</dbReference>
<evidence type="ECO:0000259" key="4">
    <source>
        <dbReference type="PROSITE" id="PS50110"/>
    </source>
</evidence>
<dbReference type="SUPFAM" id="SSF46894">
    <property type="entry name" value="C-terminal effector domain of the bipartite response regulators"/>
    <property type="match status" value="1"/>
</dbReference>
<reference evidence="6 7" key="1">
    <citation type="submission" date="2022-06" db="EMBL/GenBank/DDBJ databases">
        <title>Paraconexibacter antarcticus.</title>
        <authorList>
            <person name="Kim C.S."/>
        </authorList>
    </citation>
    <scope>NUCLEOTIDE SEQUENCE [LARGE SCALE GENOMIC DNA]</scope>
    <source>
        <strain evidence="6 7">02-257</strain>
    </source>
</reference>
<keyword evidence="7" id="KW-1185">Reference proteome</keyword>
<dbReference type="Gene3D" id="3.40.50.2300">
    <property type="match status" value="1"/>
</dbReference>
<dbReference type="PANTHER" id="PTHR48111">
    <property type="entry name" value="REGULATOR OF RPOS"/>
    <property type="match status" value="1"/>
</dbReference>
<dbReference type="RefSeq" id="WP_254570781.1">
    <property type="nucleotide sequence ID" value="NZ_CP098502.1"/>
</dbReference>
<dbReference type="SUPFAM" id="SSF52172">
    <property type="entry name" value="CheY-like"/>
    <property type="match status" value="1"/>
</dbReference>
<feature type="domain" description="OmpR/PhoB-type" evidence="5">
    <location>
        <begin position="130"/>
        <end position="231"/>
    </location>
</feature>
<dbReference type="Proteomes" id="UP001056035">
    <property type="component" value="Chromosome"/>
</dbReference>
<dbReference type="Pfam" id="PF00072">
    <property type="entry name" value="Response_reg"/>
    <property type="match status" value="1"/>
</dbReference>
<keyword evidence="1 3" id="KW-0238">DNA-binding</keyword>
<sequence length="231" mass="24364">MTGRIGVCEDDAALRSVLARALADEGHETLVVGTGREAVARFVPGAVDALILDVGLPDADGRDVCQALRAHGVTAPVLFLTARDAVTDRVSGFRAGGDDYLTKPFALAELLVRVQALLKRSPPAAGAEPPAATEAPDGAFALRLDAAAHGIRCGDAHVTLTPTEFRLLAPLVARSGEVVRRRELVGAAWPDGAIVHDNTLDAYITRLRRKLREVGAPTELANVRGVGYVLR</sequence>
<keyword evidence="2" id="KW-0597">Phosphoprotein</keyword>
<dbReference type="EMBL" id="CP098502">
    <property type="protein sequence ID" value="UTI64068.1"/>
    <property type="molecule type" value="Genomic_DNA"/>
</dbReference>
<protein>
    <submittedName>
        <fullName evidence="6">Response regulator transcription factor</fullName>
    </submittedName>
</protein>
<dbReference type="InterPro" id="IPR016032">
    <property type="entry name" value="Sig_transdc_resp-reg_C-effctor"/>
</dbReference>
<dbReference type="SMART" id="SM00448">
    <property type="entry name" value="REC"/>
    <property type="match status" value="1"/>
</dbReference>
<dbReference type="PANTHER" id="PTHR48111:SF37">
    <property type="entry name" value="RESPONSE REGULATOR PROTEIN CARR"/>
    <property type="match status" value="1"/>
</dbReference>
<feature type="modified residue" description="4-aspartylphosphate" evidence="2">
    <location>
        <position position="53"/>
    </location>
</feature>
<evidence type="ECO:0000313" key="7">
    <source>
        <dbReference type="Proteomes" id="UP001056035"/>
    </source>
</evidence>
<evidence type="ECO:0000256" key="1">
    <source>
        <dbReference type="ARBA" id="ARBA00023125"/>
    </source>
</evidence>
<evidence type="ECO:0000313" key="6">
    <source>
        <dbReference type="EMBL" id="UTI64068.1"/>
    </source>
</evidence>
<organism evidence="6 7">
    <name type="scientific">Paraconexibacter antarcticus</name>
    <dbReference type="NCBI Taxonomy" id="2949664"/>
    <lineage>
        <taxon>Bacteria</taxon>
        <taxon>Bacillati</taxon>
        <taxon>Actinomycetota</taxon>
        <taxon>Thermoleophilia</taxon>
        <taxon>Solirubrobacterales</taxon>
        <taxon>Paraconexibacteraceae</taxon>
        <taxon>Paraconexibacter</taxon>
    </lineage>
</organism>
<dbReference type="PROSITE" id="PS51755">
    <property type="entry name" value="OMPR_PHOB"/>
    <property type="match status" value="1"/>
</dbReference>
<accession>A0ABY5DPV6</accession>
<evidence type="ECO:0000259" key="5">
    <source>
        <dbReference type="PROSITE" id="PS51755"/>
    </source>
</evidence>
<evidence type="ECO:0000256" key="3">
    <source>
        <dbReference type="PROSITE-ProRule" id="PRU01091"/>
    </source>
</evidence>